<comment type="caution">
    <text evidence="2">The sequence shown here is derived from an EMBL/GenBank/DDBJ whole genome shotgun (WGS) entry which is preliminary data.</text>
</comment>
<accession>A0AAV6UBV4</accession>
<protein>
    <submittedName>
        <fullName evidence="2">Uncharacterized protein</fullName>
    </submittedName>
</protein>
<keyword evidence="3" id="KW-1185">Reference proteome</keyword>
<organism evidence="2 3">
    <name type="scientific">Oedothorax gibbosus</name>
    <dbReference type="NCBI Taxonomy" id="931172"/>
    <lineage>
        <taxon>Eukaryota</taxon>
        <taxon>Metazoa</taxon>
        <taxon>Ecdysozoa</taxon>
        <taxon>Arthropoda</taxon>
        <taxon>Chelicerata</taxon>
        <taxon>Arachnida</taxon>
        <taxon>Araneae</taxon>
        <taxon>Araneomorphae</taxon>
        <taxon>Entelegynae</taxon>
        <taxon>Araneoidea</taxon>
        <taxon>Linyphiidae</taxon>
        <taxon>Erigoninae</taxon>
        <taxon>Oedothorax</taxon>
    </lineage>
</organism>
<feature type="compositionally biased region" description="Polar residues" evidence="1">
    <location>
        <begin position="80"/>
        <end position="93"/>
    </location>
</feature>
<name>A0AAV6UBV4_9ARAC</name>
<proteinExistence type="predicted"/>
<evidence type="ECO:0000256" key="1">
    <source>
        <dbReference type="SAM" id="MobiDB-lite"/>
    </source>
</evidence>
<dbReference type="AlphaFoldDB" id="A0AAV6UBV4"/>
<evidence type="ECO:0000313" key="3">
    <source>
        <dbReference type="Proteomes" id="UP000827092"/>
    </source>
</evidence>
<sequence>MQKRREILLRMEVIKDLILRRKEEIRNAAEREFFEEISRLLDWKREESVIALINVIIGISLIGEPDRKKLASPALDEPGTSASSSSHTPDNINIECSNKMDNSLYKNKWLSGTEKLPVLENLWAPSSNYKFPAITHGKQERKFLYSRVAKV</sequence>
<dbReference type="Proteomes" id="UP000827092">
    <property type="component" value="Unassembled WGS sequence"/>
</dbReference>
<dbReference type="EMBL" id="JAFNEN010000499">
    <property type="protein sequence ID" value="KAG8181712.1"/>
    <property type="molecule type" value="Genomic_DNA"/>
</dbReference>
<evidence type="ECO:0000313" key="2">
    <source>
        <dbReference type="EMBL" id="KAG8181712.1"/>
    </source>
</evidence>
<gene>
    <name evidence="2" type="ORF">JTE90_025685</name>
</gene>
<reference evidence="2 3" key="1">
    <citation type="journal article" date="2022" name="Nat. Ecol. Evol.">
        <title>A masculinizing supergene underlies an exaggerated male reproductive morph in a spider.</title>
        <authorList>
            <person name="Hendrickx F."/>
            <person name="De Corte Z."/>
            <person name="Sonet G."/>
            <person name="Van Belleghem S.M."/>
            <person name="Kostlbacher S."/>
            <person name="Vangestel C."/>
        </authorList>
    </citation>
    <scope>NUCLEOTIDE SEQUENCE [LARGE SCALE GENOMIC DNA]</scope>
    <source>
        <strain evidence="2">W744_W776</strain>
    </source>
</reference>
<feature type="region of interest" description="Disordered" evidence="1">
    <location>
        <begin position="70"/>
        <end position="93"/>
    </location>
</feature>